<name>A0AA92TNI2_9BACT</name>
<gene>
    <name evidence="1" type="ORF">DWX90_01590</name>
</gene>
<evidence type="ECO:0000313" key="1">
    <source>
        <dbReference type="EMBL" id="RGS48666.1"/>
    </source>
</evidence>
<protein>
    <submittedName>
        <fullName evidence="1">DUF3791 domain-containing protein</fullName>
    </submittedName>
</protein>
<reference evidence="1 2" key="1">
    <citation type="submission" date="2018-08" db="EMBL/GenBank/DDBJ databases">
        <title>A genome reference for cultivated species of the human gut microbiota.</title>
        <authorList>
            <person name="Zou Y."/>
            <person name="Xue W."/>
            <person name="Luo G."/>
        </authorList>
    </citation>
    <scope>NUCLEOTIDE SEQUENCE [LARGE SCALE GENOMIC DNA]</scope>
    <source>
        <strain evidence="1 2">AF22-1</strain>
    </source>
</reference>
<comment type="caution">
    <text evidence="1">The sequence shown here is derived from an EMBL/GenBank/DDBJ whole genome shotgun (WGS) entry which is preliminary data.</text>
</comment>
<accession>A0AA92TNI2</accession>
<dbReference type="Pfam" id="PF12668">
    <property type="entry name" value="DUF3791"/>
    <property type="match status" value="1"/>
</dbReference>
<dbReference type="AlphaFoldDB" id="A0AA92TNI2"/>
<proteinExistence type="predicted"/>
<dbReference type="EMBL" id="QRVN01000002">
    <property type="protein sequence ID" value="RGS48666.1"/>
    <property type="molecule type" value="Genomic_DNA"/>
</dbReference>
<dbReference type="InterPro" id="IPR024269">
    <property type="entry name" value="DUF3791"/>
</dbReference>
<sequence length="75" mass="8705">MRIMELENKTYYIIYCVSQFAQRFGISLKQSYAYLKRHKGLDFLYECYGAEHLLSLDDAVDDLAVICHRHGGALV</sequence>
<organism evidence="1 2">
    <name type="scientific">Segatella copri</name>
    <dbReference type="NCBI Taxonomy" id="165179"/>
    <lineage>
        <taxon>Bacteria</taxon>
        <taxon>Pseudomonadati</taxon>
        <taxon>Bacteroidota</taxon>
        <taxon>Bacteroidia</taxon>
        <taxon>Bacteroidales</taxon>
        <taxon>Prevotellaceae</taxon>
        <taxon>Segatella</taxon>
    </lineage>
</organism>
<dbReference type="Proteomes" id="UP000286113">
    <property type="component" value="Unassembled WGS sequence"/>
</dbReference>
<evidence type="ECO:0000313" key="2">
    <source>
        <dbReference type="Proteomes" id="UP000286113"/>
    </source>
</evidence>